<name>A0A2V3IP23_9FLOR</name>
<feature type="compositionally biased region" description="Acidic residues" evidence="1">
    <location>
        <begin position="365"/>
        <end position="378"/>
    </location>
</feature>
<feature type="region of interest" description="Disordered" evidence="1">
    <location>
        <begin position="216"/>
        <end position="257"/>
    </location>
</feature>
<feature type="compositionally biased region" description="Polar residues" evidence="1">
    <location>
        <begin position="298"/>
        <end position="316"/>
    </location>
</feature>
<reference evidence="2 3" key="1">
    <citation type="journal article" date="2018" name="Mol. Biol. Evol.">
        <title>Analysis of the draft genome of the red seaweed Gracilariopsis chorda provides insights into genome size evolution in Rhodophyta.</title>
        <authorList>
            <person name="Lee J."/>
            <person name="Yang E.C."/>
            <person name="Graf L."/>
            <person name="Yang J.H."/>
            <person name="Qiu H."/>
            <person name="Zel Zion U."/>
            <person name="Chan C.X."/>
            <person name="Stephens T.G."/>
            <person name="Weber A.P.M."/>
            <person name="Boo G.H."/>
            <person name="Boo S.M."/>
            <person name="Kim K.M."/>
            <person name="Shin Y."/>
            <person name="Jung M."/>
            <person name="Lee S.J."/>
            <person name="Yim H.S."/>
            <person name="Lee J.H."/>
            <person name="Bhattacharya D."/>
            <person name="Yoon H.S."/>
        </authorList>
    </citation>
    <scope>NUCLEOTIDE SEQUENCE [LARGE SCALE GENOMIC DNA]</scope>
    <source>
        <strain evidence="2 3">SKKU-2015</strain>
        <tissue evidence="2">Whole body</tissue>
    </source>
</reference>
<dbReference type="STRING" id="448386.A0A2V3IP23"/>
<dbReference type="EMBL" id="NBIV01000110">
    <property type="protein sequence ID" value="PXF43836.1"/>
    <property type="molecule type" value="Genomic_DNA"/>
</dbReference>
<dbReference type="OrthoDB" id="114080at2759"/>
<keyword evidence="3" id="KW-1185">Reference proteome</keyword>
<proteinExistence type="predicted"/>
<protein>
    <submittedName>
        <fullName evidence="2">Uncharacterized protein</fullName>
    </submittedName>
</protein>
<accession>A0A2V3IP23</accession>
<evidence type="ECO:0000313" key="3">
    <source>
        <dbReference type="Proteomes" id="UP000247409"/>
    </source>
</evidence>
<dbReference type="Proteomes" id="UP000247409">
    <property type="component" value="Unassembled WGS sequence"/>
</dbReference>
<dbReference type="PANTHER" id="PTHR34786:SF1">
    <property type="entry name" value="OS09G0504900 PROTEIN"/>
    <property type="match status" value="1"/>
</dbReference>
<evidence type="ECO:0000313" key="2">
    <source>
        <dbReference type="EMBL" id="PXF43836.1"/>
    </source>
</evidence>
<feature type="region of interest" description="Disordered" evidence="1">
    <location>
        <begin position="298"/>
        <end position="378"/>
    </location>
</feature>
<comment type="caution">
    <text evidence="2">The sequence shown here is derived from an EMBL/GenBank/DDBJ whole genome shotgun (WGS) entry which is preliminary data.</text>
</comment>
<sequence length="378" mass="42628">MEQIRIRFQELLSIEKHSIRTTEHRTFSRLMYRNRNQHRHGFYFRKLEEVRRILRRIQQHVAWNSIRQAVTIKGIEKRKAPKNAPLALSSVTHDDIKSLETLYSRFVLETIPSAAIQVTNELVSRSHFLPFAVTMVSMLSRIYVLEKKILQELRGASLELGLLFSVQEQADPNNIHSRDIEGYLVEDVGTEVALLENDQTTKCSVPTPIAKEVISLPQTNSSTQIQDKTHDSVKLNFSESRTESESIPEPPTDDKNIYDLVSSKASEPQFPTMRMGRAKVSIPVSYKFSSGVIEQRDSQSNSISEVQTRKSSSKCRTVQEKCKEEEDGGLNGNGCLASDGKRSEMNQKAATVAPNQPAEESGSSDSEDLDDIFGALDD</sequence>
<evidence type="ECO:0000256" key="1">
    <source>
        <dbReference type="SAM" id="MobiDB-lite"/>
    </source>
</evidence>
<gene>
    <name evidence="2" type="ORF">BWQ96_06457</name>
</gene>
<dbReference type="AlphaFoldDB" id="A0A2V3IP23"/>
<dbReference type="PANTHER" id="PTHR34786">
    <property type="entry name" value="OS09G0504900 PROTEIN"/>
    <property type="match status" value="1"/>
</dbReference>
<organism evidence="2 3">
    <name type="scientific">Gracilariopsis chorda</name>
    <dbReference type="NCBI Taxonomy" id="448386"/>
    <lineage>
        <taxon>Eukaryota</taxon>
        <taxon>Rhodophyta</taxon>
        <taxon>Florideophyceae</taxon>
        <taxon>Rhodymeniophycidae</taxon>
        <taxon>Gracilariales</taxon>
        <taxon>Gracilariaceae</taxon>
        <taxon>Gracilariopsis</taxon>
    </lineage>
</organism>
<feature type="compositionally biased region" description="Polar residues" evidence="1">
    <location>
        <begin position="216"/>
        <end position="226"/>
    </location>
</feature>